<keyword evidence="2" id="KW-1185">Reference proteome</keyword>
<feature type="non-terminal residue" evidence="1">
    <location>
        <position position="97"/>
    </location>
</feature>
<evidence type="ECO:0000313" key="2">
    <source>
        <dbReference type="Proteomes" id="UP001057452"/>
    </source>
</evidence>
<organism evidence="1 2">
    <name type="scientific">Chaenocephalus aceratus</name>
    <name type="common">Blackfin icefish</name>
    <name type="synonym">Chaenichthys aceratus</name>
    <dbReference type="NCBI Taxonomy" id="36190"/>
    <lineage>
        <taxon>Eukaryota</taxon>
        <taxon>Metazoa</taxon>
        <taxon>Chordata</taxon>
        <taxon>Craniata</taxon>
        <taxon>Vertebrata</taxon>
        <taxon>Euteleostomi</taxon>
        <taxon>Actinopterygii</taxon>
        <taxon>Neopterygii</taxon>
        <taxon>Teleostei</taxon>
        <taxon>Neoteleostei</taxon>
        <taxon>Acanthomorphata</taxon>
        <taxon>Eupercaria</taxon>
        <taxon>Perciformes</taxon>
        <taxon>Notothenioidei</taxon>
        <taxon>Channichthyidae</taxon>
        <taxon>Chaenocephalus</taxon>
    </lineage>
</organism>
<sequence>SVLLGQKLETVGEEELRVQGGRENSPSRDPGAAGRAALSPAHERCDCPTASPSQESSPSGGQRPLSLPGTQGRGEKNPAMVMSDTGWGRGGEGRGQG</sequence>
<accession>A0ACB9WQA7</accession>
<protein>
    <submittedName>
        <fullName evidence="1">Uncharacterized protein</fullName>
    </submittedName>
</protein>
<gene>
    <name evidence="1" type="ORF">KUCAC02_005767</name>
</gene>
<dbReference type="Proteomes" id="UP001057452">
    <property type="component" value="Chromosome 13"/>
</dbReference>
<proteinExistence type="predicted"/>
<comment type="caution">
    <text evidence="1">The sequence shown here is derived from an EMBL/GenBank/DDBJ whole genome shotgun (WGS) entry which is preliminary data.</text>
</comment>
<reference evidence="1" key="1">
    <citation type="submission" date="2022-05" db="EMBL/GenBank/DDBJ databases">
        <title>Chromosome-level genome of Chaenocephalus aceratus.</title>
        <authorList>
            <person name="Park H."/>
        </authorList>
    </citation>
    <scope>NUCLEOTIDE SEQUENCE</scope>
    <source>
        <strain evidence="1">KU_202001</strain>
    </source>
</reference>
<name>A0ACB9WQA7_CHAAC</name>
<feature type="non-terminal residue" evidence="1">
    <location>
        <position position="1"/>
    </location>
</feature>
<dbReference type="EMBL" id="CM043797">
    <property type="protein sequence ID" value="KAI4815629.1"/>
    <property type="molecule type" value="Genomic_DNA"/>
</dbReference>
<evidence type="ECO:0000313" key="1">
    <source>
        <dbReference type="EMBL" id="KAI4815629.1"/>
    </source>
</evidence>